<dbReference type="InterPro" id="IPR013563">
    <property type="entry name" value="Oligopep_ABC_C"/>
</dbReference>
<dbReference type="NCBIfam" id="TIGR01727">
    <property type="entry name" value="oligo_HPY"/>
    <property type="match status" value="1"/>
</dbReference>
<dbReference type="Gene3D" id="3.40.50.300">
    <property type="entry name" value="P-loop containing nucleotide triphosphate hydrolases"/>
    <property type="match status" value="1"/>
</dbReference>
<keyword evidence="3" id="KW-0813">Transport</keyword>
<accession>A0ABS5F6M6</accession>
<feature type="domain" description="ABC transporter" evidence="6">
    <location>
        <begin position="5"/>
        <end position="261"/>
    </location>
</feature>
<evidence type="ECO:0000313" key="7">
    <source>
        <dbReference type="EMBL" id="MBR0668156.1"/>
    </source>
</evidence>
<dbReference type="SUPFAM" id="SSF52540">
    <property type="entry name" value="P-loop containing nucleoside triphosphate hydrolases"/>
    <property type="match status" value="1"/>
</dbReference>
<dbReference type="SMART" id="SM00382">
    <property type="entry name" value="AAA"/>
    <property type="match status" value="1"/>
</dbReference>
<protein>
    <submittedName>
        <fullName evidence="7">ATP-binding cassette domain-containing protein</fullName>
    </submittedName>
</protein>
<evidence type="ECO:0000256" key="5">
    <source>
        <dbReference type="ARBA" id="ARBA00022840"/>
    </source>
</evidence>
<reference evidence="8" key="1">
    <citation type="journal article" date="2021" name="Syst. Appl. Microbiol.">
        <title>Roseomonas hellenica sp. nov., isolated from roots of wild-growing Alkanna tinctoria.</title>
        <authorList>
            <person name="Rat A."/>
            <person name="Naranjo H.D."/>
            <person name="Lebbe L."/>
            <person name="Cnockaert M."/>
            <person name="Krigas N."/>
            <person name="Grigoriadou K."/>
            <person name="Maloupa E."/>
            <person name="Willems A."/>
        </authorList>
    </citation>
    <scope>NUCLEOTIDE SEQUENCE [LARGE SCALE GENOMIC DNA]</scope>
    <source>
        <strain evidence="8">LMG 31523</strain>
    </source>
</reference>
<evidence type="ECO:0000256" key="3">
    <source>
        <dbReference type="ARBA" id="ARBA00022448"/>
    </source>
</evidence>
<name>A0ABS5F6M6_9PROT</name>
<comment type="subcellular location">
    <subcellularLocation>
        <location evidence="1">Cell inner membrane</location>
        <topology evidence="1">Peripheral membrane protein</topology>
    </subcellularLocation>
</comment>
<dbReference type="Pfam" id="PF08352">
    <property type="entry name" value="oligo_HPY"/>
    <property type="match status" value="1"/>
</dbReference>
<dbReference type="PROSITE" id="PS50893">
    <property type="entry name" value="ABC_TRANSPORTER_2"/>
    <property type="match status" value="1"/>
</dbReference>
<dbReference type="PANTHER" id="PTHR43776">
    <property type="entry name" value="TRANSPORT ATP-BINDING PROTEIN"/>
    <property type="match status" value="1"/>
</dbReference>
<dbReference type="InterPro" id="IPR003593">
    <property type="entry name" value="AAA+_ATPase"/>
</dbReference>
<dbReference type="GO" id="GO:0005524">
    <property type="term" value="F:ATP binding"/>
    <property type="evidence" value="ECO:0007669"/>
    <property type="project" value="UniProtKB-KW"/>
</dbReference>
<keyword evidence="4" id="KW-0547">Nucleotide-binding</keyword>
<evidence type="ECO:0000259" key="6">
    <source>
        <dbReference type="PROSITE" id="PS50893"/>
    </source>
</evidence>
<dbReference type="CDD" id="cd03257">
    <property type="entry name" value="ABC_NikE_OppD_transporters"/>
    <property type="match status" value="1"/>
</dbReference>
<keyword evidence="5 7" id="KW-0067">ATP-binding</keyword>
<dbReference type="PROSITE" id="PS00211">
    <property type="entry name" value="ABC_TRANSPORTER_1"/>
    <property type="match status" value="1"/>
</dbReference>
<evidence type="ECO:0000256" key="4">
    <source>
        <dbReference type="ARBA" id="ARBA00022741"/>
    </source>
</evidence>
<dbReference type="EMBL" id="JAAGBB010000049">
    <property type="protein sequence ID" value="MBR0668156.1"/>
    <property type="molecule type" value="Genomic_DNA"/>
</dbReference>
<dbReference type="InterPro" id="IPR050319">
    <property type="entry name" value="ABC_transp_ATP-bind"/>
</dbReference>
<sequence>MSALLEVDSLSKRYPVTRRGLFRARQYSEIRAVHNVSFRIEAGETLGLVGESGCGKTTTARAILNLVEPSEGVVRFQGRDIVPLFKENDRTKVLQVRRSLQYVFQDPWLSLNPRWTIGETLKEPLRVHRPEAPETWGARVEELLRMVGLEPHHAWRYPHEFSGGQRQRVGIARALAIEPRLLILDEPVSSLDVSVRAQILNLLVELQDRLGLTYLYISHDLSSVRFISTHVAVMYLGKLVEIGQVDALFTRPRHHYTRALLSAIPMPQPGAANTRIVLQGEVPSALRRPSGCPFHPRCAAALPVCAEREPLLTAAAGDDHRMACHNPT</sequence>
<dbReference type="Pfam" id="PF00005">
    <property type="entry name" value="ABC_tran"/>
    <property type="match status" value="1"/>
</dbReference>
<dbReference type="PANTHER" id="PTHR43776:SF7">
    <property type="entry name" value="D,D-DIPEPTIDE TRANSPORT ATP-BINDING PROTEIN DDPF-RELATED"/>
    <property type="match status" value="1"/>
</dbReference>
<dbReference type="InterPro" id="IPR027417">
    <property type="entry name" value="P-loop_NTPase"/>
</dbReference>
<evidence type="ECO:0000256" key="1">
    <source>
        <dbReference type="ARBA" id="ARBA00004417"/>
    </source>
</evidence>
<comment type="caution">
    <text evidence="7">The sequence shown here is derived from an EMBL/GenBank/DDBJ whole genome shotgun (WGS) entry which is preliminary data.</text>
</comment>
<dbReference type="InterPro" id="IPR017871">
    <property type="entry name" value="ABC_transporter-like_CS"/>
</dbReference>
<comment type="similarity">
    <text evidence="2">Belongs to the ABC transporter superfamily.</text>
</comment>
<evidence type="ECO:0000313" key="8">
    <source>
        <dbReference type="Proteomes" id="UP001196870"/>
    </source>
</evidence>
<proteinExistence type="inferred from homology"/>
<gene>
    <name evidence="7" type="ORF">GXW71_27630</name>
</gene>
<dbReference type="RefSeq" id="WP_211855932.1">
    <property type="nucleotide sequence ID" value="NZ_JAAGBB010000049.1"/>
</dbReference>
<dbReference type="InterPro" id="IPR003439">
    <property type="entry name" value="ABC_transporter-like_ATP-bd"/>
</dbReference>
<dbReference type="Proteomes" id="UP001196870">
    <property type="component" value="Unassembled WGS sequence"/>
</dbReference>
<keyword evidence="8" id="KW-1185">Reference proteome</keyword>
<evidence type="ECO:0000256" key="2">
    <source>
        <dbReference type="ARBA" id="ARBA00005417"/>
    </source>
</evidence>
<organism evidence="7 8">
    <name type="scientific">Plastoroseomonas hellenica</name>
    <dbReference type="NCBI Taxonomy" id="2687306"/>
    <lineage>
        <taxon>Bacteria</taxon>
        <taxon>Pseudomonadati</taxon>
        <taxon>Pseudomonadota</taxon>
        <taxon>Alphaproteobacteria</taxon>
        <taxon>Acetobacterales</taxon>
        <taxon>Acetobacteraceae</taxon>
        <taxon>Plastoroseomonas</taxon>
    </lineage>
</organism>